<sequence length="381" mass="43720">MEDLRDGKLSDDSRLYNPRSDDCSRGPLSFAELNKGGPFVMCADQIEGSPSPSKFSVSIVATDGKKPYSALLTPAVAEKIRSHNNLIPSDEWASLLLWIFLHEDTFKSDELREKYEYPHVFLKGLKDHNKTYLISIEHYIDCFTNVLGTVEFKYDDNPLISPMRWVSDSVREYMILKKQLRDTKKELATAQKQIDDLGHQIKVFLKKKDESDMLILEKMRILLNEKKQKIHELGGDADKELDFEYNEEIKEERPTTPKKRSRSTRPPRQYNKSKKRKVVEDGSGSEIDETSPHTQQHRSEVADGLLRQSPFSRTQRPWRRANTISSSQTESPIKKSSAADKDSQDRSNFNGGKTLKHERSESTENMSTESDVVTERSTEDG</sequence>
<dbReference type="Proteomes" id="UP000094385">
    <property type="component" value="Unassembled WGS sequence"/>
</dbReference>
<feature type="compositionally biased region" description="Basic and acidic residues" evidence="2">
    <location>
        <begin position="246"/>
        <end position="255"/>
    </location>
</feature>
<accession>A0A1E3QFB9</accession>
<keyword evidence="4" id="KW-1185">Reference proteome</keyword>
<protein>
    <submittedName>
        <fullName evidence="3">Uncharacterized protein</fullName>
    </submittedName>
</protein>
<keyword evidence="1" id="KW-0175">Coiled coil</keyword>
<name>A0A1E3QFB9_LIPST</name>
<evidence type="ECO:0000313" key="3">
    <source>
        <dbReference type="EMBL" id="ODQ76401.1"/>
    </source>
</evidence>
<reference evidence="3 4" key="1">
    <citation type="journal article" date="2016" name="Proc. Natl. Acad. Sci. U.S.A.">
        <title>Comparative genomics of biotechnologically important yeasts.</title>
        <authorList>
            <person name="Riley R."/>
            <person name="Haridas S."/>
            <person name="Wolfe K.H."/>
            <person name="Lopes M.R."/>
            <person name="Hittinger C.T."/>
            <person name="Goeker M."/>
            <person name="Salamov A.A."/>
            <person name="Wisecaver J.H."/>
            <person name="Long T.M."/>
            <person name="Calvey C.H."/>
            <person name="Aerts A.L."/>
            <person name="Barry K.W."/>
            <person name="Choi C."/>
            <person name="Clum A."/>
            <person name="Coughlan A.Y."/>
            <person name="Deshpande S."/>
            <person name="Douglass A.P."/>
            <person name="Hanson S.J."/>
            <person name="Klenk H.-P."/>
            <person name="LaButti K.M."/>
            <person name="Lapidus A."/>
            <person name="Lindquist E.A."/>
            <person name="Lipzen A.M."/>
            <person name="Meier-Kolthoff J.P."/>
            <person name="Ohm R.A."/>
            <person name="Otillar R.P."/>
            <person name="Pangilinan J.L."/>
            <person name="Peng Y."/>
            <person name="Rokas A."/>
            <person name="Rosa C.A."/>
            <person name="Scheuner C."/>
            <person name="Sibirny A.A."/>
            <person name="Slot J.C."/>
            <person name="Stielow J.B."/>
            <person name="Sun H."/>
            <person name="Kurtzman C.P."/>
            <person name="Blackwell M."/>
            <person name="Grigoriev I.V."/>
            <person name="Jeffries T.W."/>
        </authorList>
    </citation>
    <scope>NUCLEOTIDE SEQUENCE [LARGE SCALE GENOMIC DNA]</scope>
    <source>
        <strain evidence="3 4">NRRL Y-11557</strain>
    </source>
</reference>
<dbReference type="EMBL" id="KV454289">
    <property type="protein sequence ID" value="ODQ76401.1"/>
    <property type="molecule type" value="Genomic_DNA"/>
</dbReference>
<dbReference type="SUPFAM" id="SSF58022">
    <property type="entry name" value="XRCC4, C-terminal oligomerization domain"/>
    <property type="match status" value="1"/>
</dbReference>
<feature type="compositionally biased region" description="Polar residues" evidence="2">
    <location>
        <begin position="322"/>
        <end position="331"/>
    </location>
</feature>
<feature type="coiled-coil region" evidence="1">
    <location>
        <begin position="173"/>
        <end position="200"/>
    </location>
</feature>
<evidence type="ECO:0000313" key="4">
    <source>
        <dbReference type="Proteomes" id="UP000094385"/>
    </source>
</evidence>
<feature type="compositionally biased region" description="Basic residues" evidence="2">
    <location>
        <begin position="256"/>
        <end position="277"/>
    </location>
</feature>
<dbReference type="OrthoDB" id="8064436at2759"/>
<dbReference type="STRING" id="675824.A0A1E3QFB9"/>
<evidence type="ECO:0000256" key="2">
    <source>
        <dbReference type="SAM" id="MobiDB-lite"/>
    </source>
</evidence>
<feature type="region of interest" description="Disordered" evidence="2">
    <location>
        <begin position="246"/>
        <end position="381"/>
    </location>
</feature>
<dbReference type="PANTHER" id="PTHR42067">
    <property type="entry name" value="YALI0C15378P"/>
    <property type="match status" value="1"/>
</dbReference>
<dbReference type="AlphaFoldDB" id="A0A1E3QFB9"/>
<gene>
    <name evidence="3" type="ORF">LIPSTDRAFT_60546</name>
</gene>
<feature type="region of interest" description="Disordered" evidence="2">
    <location>
        <begin position="1"/>
        <end position="22"/>
    </location>
</feature>
<dbReference type="PANTHER" id="PTHR42067:SF1">
    <property type="entry name" value="MITOTIC APPARATUS PROTEIN P62"/>
    <property type="match status" value="1"/>
</dbReference>
<organism evidence="3 4">
    <name type="scientific">Lipomyces starkeyi NRRL Y-11557</name>
    <dbReference type="NCBI Taxonomy" id="675824"/>
    <lineage>
        <taxon>Eukaryota</taxon>
        <taxon>Fungi</taxon>
        <taxon>Dikarya</taxon>
        <taxon>Ascomycota</taxon>
        <taxon>Saccharomycotina</taxon>
        <taxon>Lipomycetes</taxon>
        <taxon>Lipomycetales</taxon>
        <taxon>Lipomycetaceae</taxon>
        <taxon>Lipomyces</taxon>
    </lineage>
</organism>
<evidence type="ECO:0000256" key="1">
    <source>
        <dbReference type="SAM" id="Coils"/>
    </source>
</evidence>
<proteinExistence type="predicted"/>